<keyword evidence="6" id="KW-0479">Metal-binding</keyword>
<comment type="cofactor">
    <cofactor evidence="1">
        <name>heme</name>
        <dbReference type="ChEBI" id="CHEBI:30413"/>
    </cofactor>
</comment>
<dbReference type="Gene3D" id="1.20.1300.10">
    <property type="entry name" value="Fumarate reductase/succinate dehydrogenase, transmembrane subunit"/>
    <property type="match status" value="1"/>
</dbReference>
<feature type="transmembrane region" description="Helical" evidence="10">
    <location>
        <begin position="51"/>
        <end position="74"/>
    </location>
</feature>
<comment type="caution">
    <text evidence="11">The sequence shown here is derived from an EMBL/GenBank/DDBJ whole genome shotgun (WGS) entry which is preliminary data.</text>
</comment>
<dbReference type="SUPFAM" id="SSF81343">
    <property type="entry name" value="Fumarate reductase respiratory complex transmembrane subunits"/>
    <property type="match status" value="1"/>
</dbReference>
<gene>
    <name evidence="11" type="ORF">LMG31506_02670</name>
</gene>
<evidence type="ECO:0000313" key="11">
    <source>
        <dbReference type="EMBL" id="CAG2142397.1"/>
    </source>
</evidence>
<sequence>MEQRLFALQRLTAMVMAPFVLVHLGVILYAVRGGLTAAEILSRTQGSWIWIPFYSLFVLSVAVHVPIGLRNILIEWARLSRSGASVVCLLFGLVLLAMGLRAVAAVGGLWS</sequence>
<evidence type="ECO:0000256" key="9">
    <source>
        <dbReference type="ARBA" id="ARBA00023136"/>
    </source>
</evidence>
<dbReference type="Proteomes" id="UP000672934">
    <property type="component" value="Unassembled WGS sequence"/>
</dbReference>
<accession>A0A916IU12</accession>
<protein>
    <recommendedName>
        <fullName evidence="13">Succinate dehydrogenase</fullName>
    </recommendedName>
</protein>
<feature type="transmembrane region" description="Helical" evidence="10">
    <location>
        <begin position="12"/>
        <end position="31"/>
    </location>
</feature>
<comment type="function">
    <text evidence="2">Membrane-anchoring subunit of succinate dehydrogenase (SDH).</text>
</comment>
<evidence type="ECO:0000256" key="8">
    <source>
        <dbReference type="ARBA" id="ARBA00023004"/>
    </source>
</evidence>
<dbReference type="GO" id="GO:0016020">
    <property type="term" value="C:membrane"/>
    <property type="evidence" value="ECO:0007669"/>
    <property type="project" value="UniProtKB-SubCell"/>
</dbReference>
<evidence type="ECO:0000256" key="1">
    <source>
        <dbReference type="ARBA" id="ARBA00001971"/>
    </source>
</evidence>
<dbReference type="EMBL" id="CAJPUY010000008">
    <property type="protein sequence ID" value="CAG2142397.1"/>
    <property type="molecule type" value="Genomic_DNA"/>
</dbReference>
<comment type="subcellular location">
    <subcellularLocation>
        <location evidence="3">Membrane</location>
    </subcellularLocation>
</comment>
<keyword evidence="4" id="KW-0349">Heme</keyword>
<evidence type="ECO:0000256" key="3">
    <source>
        <dbReference type="ARBA" id="ARBA00004370"/>
    </source>
</evidence>
<keyword evidence="7 10" id="KW-1133">Transmembrane helix</keyword>
<evidence type="ECO:0008006" key="13">
    <source>
        <dbReference type="Google" id="ProtNLM"/>
    </source>
</evidence>
<keyword evidence="5 10" id="KW-0812">Transmembrane</keyword>
<reference evidence="11" key="1">
    <citation type="submission" date="2021-03" db="EMBL/GenBank/DDBJ databases">
        <authorList>
            <person name="Peeters C."/>
        </authorList>
    </citation>
    <scope>NUCLEOTIDE SEQUENCE</scope>
    <source>
        <strain evidence="11">LMG 31506</strain>
    </source>
</reference>
<dbReference type="InterPro" id="IPR000701">
    <property type="entry name" value="SuccDH_FuR_B_TM-su"/>
</dbReference>
<evidence type="ECO:0000256" key="4">
    <source>
        <dbReference type="ARBA" id="ARBA00022617"/>
    </source>
</evidence>
<evidence type="ECO:0000256" key="2">
    <source>
        <dbReference type="ARBA" id="ARBA00004050"/>
    </source>
</evidence>
<keyword evidence="12" id="KW-1185">Reference proteome</keyword>
<dbReference type="Pfam" id="PF01127">
    <property type="entry name" value="Sdh_cyt"/>
    <property type="match status" value="1"/>
</dbReference>
<keyword evidence="8" id="KW-0408">Iron</keyword>
<dbReference type="AlphaFoldDB" id="A0A916IU12"/>
<evidence type="ECO:0000256" key="10">
    <source>
        <dbReference type="SAM" id="Phobius"/>
    </source>
</evidence>
<dbReference type="GO" id="GO:0046872">
    <property type="term" value="F:metal ion binding"/>
    <property type="evidence" value="ECO:0007669"/>
    <property type="project" value="UniProtKB-KW"/>
</dbReference>
<name>A0A916IU12_9BURK</name>
<organism evidence="11 12">
    <name type="scientific">Cupriavidus yeoncheonensis</name>
    <dbReference type="NCBI Taxonomy" id="1462994"/>
    <lineage>
        <taxon>Bacteria</taxon>
        <taxon>Pseudomonadati</taxon>
        <taxon>Pseudomonadota</taxon>
        <taxon>Betaproteobacteria</taxon>
        <taxon>Burkholderiales</taxon>
        <taxon>Burkholderiaceae</taxon>
        <taxon>Cupriavidus</taxon>
    </lineage>
</organism>
<proteinExistence type="predicted"/>
<dbReference type="InterPro" id="IPR034804">
    <property type="entry name" value="SQR/QFR_C/D"/>
</dbReference>
<evidence type="ECO:0000256" key="5">
    <source>
        <dbReference type="ARBA" id="ARBA00022692"/>
    </source>
</evidence>
<evidence type="ECO:0000256" key="7">
    <source>
        <dbReference type="ARBA" id="ARBA00022989"/>
    </source>
</evidence>
<feature type="transmembrane region" description="Helical" evidence="10">
    <location>
        <begin position="86"/>
        <end position="110"/>
    </location>
</feature>
<dbReference type="RefSeq" id="WP_211947613.1">
    <property type="nucleotide sequence ID" value="NZ_CAJPUY010000008.1"/>
</dbReference>
<evidence type="ECO:0000256" key="6">
    <source>
        <dbReference type="ARBA" id="ARBA00022723"/>
    </source>
</evidence>
<keyword evidence="9 10" id="KW-0472">Membrane</keyword>
<evidence type="ECO:0000313" key="12">
    <source>
        <dbReference type="Proteomes" id="UP000672934"/>
    </source>
</evidence>